<gene>
    <name evidence="2" type="ORF">S2091_4166</name>
</gene>
<keyword evidence="1" id="KW-0238">DNA-binding</keyword>
<evidence type="ECO:0008006" key="4">
    <source>
        <dbReference type="Google" id="ProtNLM"/>
    </source>
</evidence>
<sequence>MKNVIPNVQASDAVLKPKLLDQLKRCIRDKYYSLRTEEAYVYWARWFIRLFSQLLVTPKGGFVPSALKSRDTALSPVLRIATIHSRQTIN</sequence>
<proteinExistence type="predicted"/>
<dbReference type="GO" id="GO:0003677">
    <property type="term" value="F:DNA binding"/>
    <property type="evidence" value="ECO:0007669"/>
    <property type="project" value="UniProtKB-KW"/>
</dbReference>
<dbReference type="EMBL" id="PUGF01000028">
    <property type="protein sequence ID" value="PRC91165.1"/>
    <property type="molecule type" value="Genomic_DNA"/>
</dbReference>
<dbReference type="Gene3D" id="1.10.150.130">
    <property type="match status" value="1"/>
</dbReference>
<dbReference type="AlphaFoldDB" id="A0A2S9GTV0"/>
<evidence type="ECO:0000313" key="2">
    <source>
        <dbReference type="EMBL" id="PRC91165.1"/>
    </source>
</evidence>
<keyword evidence="3" id="KW-1185">Reference proteome</keyword>
<accession>A0A2S9GTV0</accession>
<name>A0A2S9GTV0_9BURK</name>
<dbReference type="Proteomes" id="UP000237839">
    <property type="component" value="Unassembled WGS sequence"/>
</dbReference>
<reference evidence="2 3" key="1">
    <citation type="submission" date="2018-02" db="EMBL/GenBank/DDBJ databases">
        <title>Solimicrobium silvestre gen. nov., sp. nov., isolated from alpine forest soil.</title>
        <authorList>
            <person name="Margesin R."/>
            <person name="Albuquerque L."/>
            <person name="Zhang D.-C."/>
            <person name="Froufe H.J.C."/>
            <person name="Severino R."/>
            <person name="Roxo I."/>
            <person name="Egas C."/>
            <person name="Da Costa M.S."/>
        </authorList>
    </citation>
    <scope>NUCLEOTIDE SEQUENCE [LARGE SCALE GENOMIC DNA]</scope>
    <source>
        <strain evidence="2 3">S20-91</strain>
    </source>
</reference>
<comment type="caution">
    <text evidence="2">The sequence shown here is derived from an EMBL/GenBank/DDBJ whole genome shotgun (WGS) entry which is preliminary data.</text>
</comment>
<protein>
    <recommendedName>
        <fullName evidence="4">Integrase SAM-like N-terminal domain-containing protein</fullName>
    </recommendedName>
</protein>
<dbReference type="RefSeq" id="WP_207769768.1">
    <property type="nucleotide sequence ID" value="NZ_PUGF01000028.1"/>
</dbReference>
<dbReference type="InterPro" id="IPR010998">
    <property type="entry name" value="Integrase_recombinase_N"/>
</dbReference>
<organism evidence="2 3">
    <name type="scientific">Solimicrobium silvestre</name>
    <dbReference type="NCBI Taxonomy" id="2099400"/>
    <lineage>
        <taxon>Bacteria</taxon>
        <taxon>Pseudomonadati</taxon>
        <taxon>Pseudomonadota</taxon>
        <taxon>Betaproteobacteria</taxon>
        <taxon>Burkholderiales</taxon>
        <taxon>Oxalobacteraceae</taxon>
        <taxon>Solimicrobium</taxon>
    </lineage>
</organism>
<evidence type="ECO:0000313" key="3">
    <source>
        <dbReference type="Proteomes" id="UP000237839"/>
    </source>
</evidence>
<evidence type="ECO:0000256" key="1">
    <source>
        <dbReference type="ARBA" id="ARBA00023125"/>
    </source>
</evidence>